<evidence type="ECO:0000313" key="2">
    <source>
        <dbReference type="Proteomes" id="UP001492380"/>
    </source>
</evidence>
<sequence>MNKPSESSFSSTRIGSIFDELVGSLTAEGVVLDSQSNSSCPEFTKTSVAAVANNLIQSHNHCRLVLANLDVVTRALHKSLVELIDSSTRATMTIKRLPTSLCLDDIVPNEEEMPLELYTMDRLLYDNAGAAYRCVVAFAIQEAIRSVQGLRSPVGKSVYDISSTLQMMRQPFEFQDLDTSDFHLYDEDHSIRDSLERGANCIERLLRELESIKQHQQDILGPFLAMPQRNLTATELAQWNIAPQDTAAIRQRLEVFWTTVKSTGDQKHEDFDEEKHKEALKKFITYFSLKHVEHVARINIHLERYRNKLAAWRDGLPEQVRLERVE</sequence>
<proteinExistence type="predicted"/>
<dbReference type="EMBL" id="JBBWRZ010000008">
    <property type="protein sequence ID" value="KAK8230746.1"/>
    <property type="molecule type" value="Genomic_DNA"/>
</dbReference>
<accession>A0ABR1YIK7</accession>
<gene>
    <name evidence="1" type="ORF">HDK90DRAFT_331202</name>
</gene>
<dbReference type="Proteomes" id="UP001492380">
    <property type="component" value="Unassembled WGS sequence"/>
</dbReference>
<evidence type="ECO:0000313" key="1">
    <source>
        <dbReference type="EMBL" id="KAK8230746.1"/>
    </source>
</evidence>
<name>A0ABR1YIK7_9PEZI</name>
<organism evidence="1 2">
    <name type="scientific">Phyllosticta capitalensis</name>
    <dbReference type="NCBI Taxonomy" id="121624"/>
    <lineage>
        <taxon>Eukaryota</taxon>
        <taxon>Fungi</taxon>
        <taxon>Dikarya</taxon>
        <taxon>Ascomycota</taxon>
        <taxon>Pezizomycotina</taxon>
        <taxon>Dothideomycetes</taxon>
        <taxon>Dothideomycetes incertae sedis</taxon>
        <taxon>Botryosphaeriales</taxon>
        <taxon>Phyllostictaceae</taxon>
        <taxon>Phyllosticta</taxon>
    </lineage>
</organism>
<reference evidence="1 2" key="1">
    <citation type="submission" date="2024-04" db="EMBL/GenBank/DDBJ databases">
        <title>Phyllosticta paracitricarpa is synonymous to the EU quarantine fungus P. citricarpa based on phylogenomic analyses.</title>
        <authorList>
            <consortium name="Lawrence Berkeley National Laboratory"/>
            <person name="Van Ingen-Buijs V.A."/>
            <person name="Van Westerhoven A.C."/>
            <person name="Haridas S."/>
            <person name="Skiadas P."/>
            <person name="Martin F."/>
            <person name="Groenewald J.Z."/>
            <person name="Crous P.W."/>
            <person name="Seidl M.F."/>
        </authorList>
    </citation>
    <scope>NUCLEOTIDE SEQUENCE [LARGE SCALE GENOMIC DNA]</scope>
    <source>
        <strain evidence="1 2">CBS 123374</strain>
    </source>
</reference>
<keyword evidence="2" id="KW-1185">Reference proteome</keyword>
<comment type="caution">
    <text evidence="1">The sequence shown here is derived from an EMBL/GenBank/DDBJ whole genome shotgun (WGS) entry which is preliminary data.</text>
</comment>
<protein>
    <submittedName>
        <fullName evidence="1">Uncharacterized protein</fullName>
    </submittedName>
</protein>